<dbReference type="Proteomes" id="UP000019678">
    <property type="component" value="Unassembled WGS sequence"/>
</dbReference>
<keyword evidence="2" id="KW-0812">Transmembrane</keyword>
<gene>
    <name evidence="6" type="ORF">CAP_3220</name>
</gene>
<dbReference type="PANTHER" id="PTHR30386">
    <property type="entry name" value="MEMBRANE FUSION SUBUNIT OF EMRAB-TOLC MULTIDRUG EFFLUX PUMP"/>
    <property type="match status" value="1"/>
</dbReference>
<dbReference type="RefSeq" id="WP_231511526.1">
    <property type="nucleotide sequence ID" value="NZ_ASRX01000023.1"/>
</dbReference>
<comment type="subcellular location">
    <subcellularLocation>
        <location evidence="1">Membrane</location>
        <topology evidence="1">Single-pass membrane protein</topology>
    </subcellularLocation>
</comment>
<dbReference type="GO" id="GO:0016020">
    <property type="term" value="C:membrane"/>
    <property type="evidence" value="ECO:0007669"/>
    <property type="project" value="UniProtKB-SubCell"/>
</dbReference>
<keyword evidence="4" id="KW-0472">Membrane</keyword>
<proteinExistence type="predicted"/>
<dbReference type="EMBL" id="ASRX01000023">
    <property type="protein sequence ID" value="EYF05492.1"/>
    <property type="molecule type" value="Genomic_DNA"/>
</dbReference>
<keyword evidence="3" id="KW-1133">Transmembrane helix</keyword>
<reference evidence="6 7" key="1">
    <citation type="submission" date="2013-05" db="EMBL/GenBank/DDBJ databases">
        <title>Genome assembly of Chondromyces apiculatus DSM 436.</title>
        <authorList>
            <person name="Sharma G."/>
            <person name="Khatri I."/>
            <person name="Kaur C."/>
            <person name="Mayilraj S."/>
            <person name="Subramanian S."/>
        </authorList>
    </citation>
    <scope>NUCLEOTIDE SEQUENCE [LARGE SCALE GENOMIC DNA]</scope>
    <source>
        <strain evidence="6 7">DSM 436</strain>
    </source>
</reference>
<feature type="coiled-coil region" evidence="5">
    <location>
        <begin position="178"/>
        <end position="229"/>
    </location>
</feature>
<dbReference type="PANTHER" id="PTHR30386:SF26">
    <property type="entry name" value="TRANSPORT PROTEIN COMB"/>
    <property type="match status" value="1"/>
</dbReference>
<evidence type="ECO:0000256" key="1">
    <source>
        <dbReference type="ARBA" id="ARBA00004167"/>
    </source>
</evidence>
<sequence length="753" mass="77502">MRGLLEDAMPWLGLVATLGLAAAFYVGGDDERGHLVGFEQAALEALSPVETGKVASILVRLDEEVAPGQVVATLDTSVIDAEIAVARAEAGQLEAEGRADQSLLAEERDTHLEELRRELSRQREEQLQASAEAKALGEQVERVKKLVDDHVAVVGDLTKLDVQHSAVKALAAEKPKTIALLSRQIEAAEKRQRAAREEPDGAAPAAPAAAKLAADLLVARRNVELLEQRRAGYVLRAMHGGRVAGIDKQVGNVAVPGEPVVRVVSARGNVVACVPERSALGLSVGDTARLWIRGQGSEPFTGKVVALGPVVAELPMRCWPSPKLPLWGREVSVALDGRVSMLAGQSFDIVFRSTHGGDVGDAGEALAATPLPGARSVAALAAAPGVTAPHGGAVVAPAAGGATAATTATAGATAGGLPVTPPVTLPVALPMTVPTALTARSRFEPSGVLQRPGEGRYLLVSDDTGLDKTESESAPWLFAMSPGGVVDAEPLVVAGVASLVDVEGITAGDGDAVYVLSSQSYSKKGKRKSARTALLRLRPEGQGFRVDGEAHLAEMFDASPAKAAELGLAAGTRELDLEGLAFHQGALYVGVKAPLDAQGEAMIWKIAAPEALFRGRVAAGGVAAGGGKEKGKKRGAEVVDVGLLGSAGVSPWAHARVDVEIGGKVTPGGISDLQFLADGSLAITSTPSTAEGDAGALWRVDAPQGGAMAPRLVARFPGMKPEGVAASLSPGKVMVVFDAGSRTPSFQEVPWTR</sequence>
<keyword evidence="7" id="KW-1185">Reference proteome</keyword>
<dbReference type="STRING" id="1192034.CAP_3220"/>
<evidence type="ECO:0000256" key="4">
    <source>
        <dbReference type="ARBA" id="ARBA00023136"/>
    </source>
</evidence>
<accession>A0A017T984</accession>
<protein>
    <recommendedName>
        <fullName evidence="8">Membrane fusion protein biotin-lipoyl like domain-containing protein</fullName>
    </recommendedName>
</protein>
<evidence type="ECO:0000256" key="5">
    <source>
        <dbReference type="SAM" id="Coils"/>
    </source>
</evidence>
<feature type="coiled-coil region" evidence="5">
    <location>
        <begin position="105"/>
        <end position="132"/>
    </location>
</feature>
<keyword evidence="5" id="KW-0175">Coiled coil</keyword>
<dbReference type="AlphaFoldDB" id="A0A017T984"/>
<dbReference type="eggNOG" id="COG0845">
    <property type="taxonomic scope" value="Bacteria"/>
</dbReference>
<evidence type="ECO:0000313" key="6">
    <source>
        <dbReference type="EMBL" id="EYF05492.1"/>
    </source>
</evidence>
<evidence type="ECO:0000256" key="2">
    <source>
        <dbReference type="ARBA" id="ARBA00022692"/>
    </source>
</evidence>
<organism evidence="6 7">
    <name type="scientific">Chondromyces apiculatus DSM 436</name>
    <dbReference type="NCBI Taxonomy" id="1192034"/>
    <lineage>
        <taxon>Bacteria</taxon>
        <taxon>Pseudomonadati</taxon>
        <taxon>Myxococcota</taxon>
        <taxon>Polyangia</taxon>
        <taxon>Polyangiales</taxon>
        <taxon>Polyangiaceae</taxon>
        <taxon>Chondromyces</taxon>
    </lineage>
</organism>
<comment type="caution">
    <text evidence="6">The sequence shown here is derived from an EMBL/GenBank/DDBJ whole genome shotgun (WGS) entry which is preliminary data.</text>
</comment>
<dbReference type="InterPro" id="IPR050739">
    <property type="entry name" value="MFP"/>
</dbReference>
<name>A0A017T984_9BACT</name>
<evidence type="ECO:0008006" key="8">
    <source>
        <dbReference type="Google" id="ProtNLM"/>
    </source>
</evidence>
<evidence type="ECO:0000313" key="7">
    <source>
        <dbReference type="Proteomes" id="UP000019678"/>
    </source>
</evidence>
<evidence type="ECO:0000256" key="3">
    <source>
        <dbReference type="ARBA" id="ARBA00022989"/>
    </source>
</evidence>